<keyword evidence="3" id="KW-1185">Reference proteome</keyword>
<dbReference type="GeneID" id="19246509"/>
<evidence type="ECO:0000313" key="2">
    <source>
        <dbReference type="EMBL" id="EFY91913.1"/>
    </source>
</evidence>
<dbReference type="OrthoDB" id="4939891at2759"/>
<feature type="compositionally biased region" description="Low complexity" evidence="1">
    <location>
        <begin position="189"/>
        <end position="204"/>
    </location>
</feature>
<feature type="compositionally biased region" description="Basic and acidic residues" evidence="1">
    <location>
        <begin position="205"/>
        <end position="221"/>
    </location>
</feature>
<dbReference type="InParanoid" id="E9DX50"/>
<dbReference type="KEGG" id="maw:19246509"/>
<feature type="region of interest" description="Disordered" evidence="1">
    <location>
        <begin position="184"/>
        <end position="230"/>
    </location>
</feature>
<organism evidence="3">
    <name type="scientific">Metarhizium acridum (strain CQMa 102)</name>
    <dbReference type="NCBI Taxonomy" id="655827"/>
    <lineage>
        <taxon>Eukaryota</taxon>
        <taxon>Fungi</taxon>
        <taxon>Dikarya</taxon>
        <taxon>Ascomycota</taxon>
        <taxon>Pezizomycotina</taxon>
        <taxon>Sordariomycetes</taxon>
        <taxon>Hypocreomycetidae</taxon>
        <taxon>Hypocreales</taxon>
        <taxon>Clavicipitaceae</taxon>
        <taxon>Metarhizium</taxon>
    </lineage>
</organism>
<dbReference type="Proteomes" id="UP000002499">
    <property type="component" value="Unassembled WGS sequence"/>
</dbReference>
<dbReference type="AlphaFoldDB" id="E9DX50"/>
<protein>
    <submittedName>
        <fullName evidence="2">Uncharacterized protein</fullName>
    </submittedName>
</protein>
<feature type="region of interest" description="Disordered" evidence="1">
    <location>
        <begin position="56"/>
        <end position="78"/>
    </location>
</feature>
<evidence type="ECO:0000313" key="3">
    <source>
        <dbReference type="Proteomes" id="UP000002499"/>
    </source>
</evidence>
<name>E9DX50_METAQ</name>
<sequence>MNGKHIYVLLSTVLCLHQPMEHGSALLMIRGGTNLYIRGGEGDLDEDCDEEDLKELTDADDSVDEGSGAQEEDGVDIDTIEKATPECLQRVSKALEPVRAKFKGKEGSQPGLVPEMKQALCNAAPVQPQDAQRCSQRVDELFANVRNQNEAGAVVQLLNKEDVDKFSAAPEKFDKDVCARRGGVYDLNGSQGKPGPGPTGSTPPKEGEQPTDSDKNKDKEVAPVPGGGASGSSVATTVLGGLFGTALTAAGGAGLYFFAQSAEGAALLTSLGTSLASAPRQERRKRLRLQYLGLRLGLERKSVRLSRGRLHEWDIGW</sequence>
<reference evidence="2 3" key="1">
    <citation type="journal article" date="2011" name="PLoS Genet.">
        <title>Genome sequencing and comparative transcriptomics of the model entomopathogenic fungi Metarhizium anisopliae and M. acridum.</title>
        <authorList>
            <person name="Gao Q."/>
            <person name="Jin K."/>
            <person name="Ying S.H."/>
            <person name="Zhang Y."/>
            <person name="Xiao G."/>
            <person name="Shang Y."/>
            <person name="Duan Z."/>
            <person name="Hu X."/>
            <person name="Xie X.Q."/>
            <person name="Zhou G."/>
            <person name="Peng G."/>
            <person name="Luo Z."/>
            <person name="Huang W."/>
            <person name="Wang B."/>
            <person name="Fang W."/>
            <person name="Wang S."/>
            <person name="Zhong Y."/>
            <person name="Ma L.J."/>
            <person name="St Leger R.J."/>
            <person name="Zhao G.P."/>
            <person name="Pei Y."/>
            <person name="Feng M.G."/>
            <person name="Xia Y."/>
            <person name="Wang C."/>
        </authorList>
    </citation>
    <scope>NUCLEOTIDE SEQUENCE [LARGE SCALE GENOMIC DNA]</scope>
    <source>
        <strain evidence="2 3">CQMa 102</strain>
    </source>
</reference>
<accession>E9DX50</accession>
<dbReference type="HOGENOM" id="CLU_877389_0_0_1"/>
<proteinExistence type="predicted"/>
<dbReference type="EMBL" id="GL698479">
    <property type="protein sequence ID" value="EFY91913.1"/>
    <property type="molecule type" value="Genomic_DNA"/>
</dbReference>
<evidence type="ECO:0000256" key="1">
    <source>
        <dbReference type="SAM" id="MobiDB-lite"/>
    </source>
</evidence>
<gene>
    <name evidence="2" type="ORF">MAC_02198</name>
</gene>